<dbReference type="SUPFAM" id="SSF53474">
    <property type="entry name" value="alpha/beta-Hydrolases"/>
    <property type="match status" value="1"/>
</dbReference>
<accession>A0ABV6UGX6</accession>
<organism evidence="3 4">
    <name type="scientific">Streptacidiphilus cavernicola</name>
    <dbReference type="NCBI Taxonomy" id="3342716"/>
    <lineage>
        <taxon>Bacteria</taxon>
        <taxon>Bacillati</taxon>
        <taxon>Actinomycetota</taxon>
        <taxon>Actinomycetes</taxon>
        <taxon>Kitasatosporales</taxon>
        <taxon>Streptomycetaceae</taxon>
        <taxon>Streptacidiphilus</taxon>
    </lineage>
</organism>
<comment type="caution">
    <text evidence="3">The sequence shown here is derived from an EMBL/GenBank/DDBJ whole genome shotgun (WGS) entry which is preliminary data.</text>
</comment>
<dbReference type="PANTHER" id="PTHR11487">
    <property type="entry name" value="THIOESTERASE"/>
    <property type="match status" value="1"/>
</dbReference>
<gene>
    <name evidence="3" type="ORF">ACEZDJ_05350</name>
</gene>
<dbReference type="PANTHER" id="PTHR11487:SF0">
    <property type="entry name" value="S-ACYL FATTY ACID SYNTHASE THIOESTERASE, MEDIUM CHAIN"/>
    <property type="match status" value="1"/>
</dbReference>
<comment type="similarity">
    <text evidence="1">Belongs to the thioesterase family.</text>
</comment>
<dbReference type="Pfam" id="PF00975">
    <property type="entry name" value="Thioesterase"/>
    <property type="match status" value="1"/>
</dbReference>
<evidence type="ECO:0000313" key="4">
    <source>
        <dbReference type="Proteomes" id="UP001592528"/>
    </source>
</evidence>
<dbReference type="InterPro" id="IPR012223">
    <property type="entry name" value="TEII"/>
</dbReference>
<dbReference type="Gene3D" id="3.40.50.1820">
    <property type="entry name" value="alpha/beta hydrolase"/>
    <property type="match status" value="1"/>
</dbReference>
<evidence type="ECO:0000259" key="2">
    <source>
        <dbReference type="Pfam" id="PF00975"/>
    </source>
</evidence>
<evidence type="ECO:0000313" key="3">
    <source>
        <dbReference type="EMBL" id="MFC1400709.1"/>
    </source>
</evidence>
<dbReference type="RefSeq" id="WP_084714077.1">
    <property type="nucleotide sequence ID" value="NZ_JBHEZZ010000002.1"/>
</dbReference>
<dbReference type="Proteomes" id="UP001592528">
    <property type="component" value="Unassembled WGS sequence"/>
</dbReference>
<name>A0ABV6UGX6_9ACTN</name>
<sequence>MTTTVPATTPAPTTTTVTATTVPVPATTAPTVLICLPFAGAGAGFFRKWRSLAPEGLTLLPVQLPGREERYFETPYTDVDQAMDEALPRVLDQLAALGEAAERVALFGHSLGAELAFELTRRLAARGTTVSRLLVSGSPGPRDRQVERVSHLDDEAFLEGLRRVAGYRHPAMDHPELLQVMMPFLRADNAMHEDYRSAHAELLDVPVTSLRGRDDALVSAAEAAEWSVETTAGFRSVELDGGHMYLTETEHAEALLRTVVDELERSR</sequence>
<dbReference type="InterPro" id="IPR029058">
    <property type="entry name" value="AB_hydrolase_fold"/>
</dbReference>
<reference evidence="3 4" key="1">
    <citation type="submission" date="2024-09" db="EMBL/GenBank/DDBJ databases">
        <authorList>
            <person name="Lee S.D."/>
        </authorList>
    </citation>
    <scope>NUCLEOTIDE SEQUENCE [LARGE SCALE GENOMIC DNA]</scope>
    <source>
        <strain evidence="3 4">N1-5</strain>
    </source>
</reference>
<dbReference type="EMBL" id="JBHEZZ010000002">
    <property type="protein sequence ID" value="MFC1400709.1"/>
    <property type="molecule type" value="Genomic_DNA"/>
</dbReference>
<feature type="domain" description="Thioesterase" evidence="2">
    <location>
        <begin position="33"/>
        <end position="260"/>
    </location>
</feature>
<evidence type="ECO:0000256" key="1">
    <source>
        <dbReference type="ARBA" id="ARBA00007169"/>
    </source>
</evidence>
<proteinExistence type="inferred from homology"/>
<dbReference type="InterPro" id="IPR001031">
    <property type="entry name" value="Thioesterase"/>
</dbReference>
<keyword evidence="4" id="KW-1185">Reference proteome</keyword>
<protein>
    <submittedName>
        <fullName evidence="3">Thioesterase II family protein</fullName>
    </submittedName>
</protein>